<feature type="region of interest" description="Disordered" evidence="1">
    <location>
        <begin position="1"/>
        <end position="61"/>
    </location>
</feature>
<protein>
    <submittedName>
        <fullName evidence="2">Uncharacterized protein</fullName>
    </submittedName>
</protein>
<keyword evidence="3" id="KW-1185">Reference proteome</keyword>
<name>K0S5A1_THAOC</name>
<feature type="compositionally biased region" description="Basic and acidic residues" evidence="1">
    <location>
        <begin position="359"/>
        <end position="376"/>
    </location>
</feature>
<feature type="region of interest" description="Disordered" evidence="1">
    <location>
        <begin position="102"/>
        <end position="231"/>
    </location>
</feature>
<accession>K0S5A1</accession>
<organism evidence="2 3">
    <name type="scientific">Thalassiosira oceanica</name>
    <name type="common">Marine diatom</name>
    <dbReference type="NCBI Taxonomy" id="159749"/>
    <lineage>
        <taxon>Eukaryota</taxon>
        <taxon>Sar</taxon>
        <taxon>Stramenopiles</taxon>
        <taxon>Ochrophyta</taxon>
        <taxon>Bacillariophyta</taxon>
        <taxon>Coscinodiscophyceae</taxon>
        <taxon>Thalassiosirophycidae</taxon>
        <taxon>Thalassiosirales</taxon>
        <taxon>Thalassiosiraceae</taxon>
        <taxon>Thalassiosira</taxon>
    </lineage>
</organism>
<evidence type="ECO:0000256" key="1">
    <source>
        <dbReference type="SAM" id="MobiDB-lite"/>
    </source>
</evidence>
<dbReference type="Proteomes" id="UP000266841">
    <property type="component" value="Unassembled WGS sequence"/>
</dbReference>
<dbReference type="OrthoDB" id="10592335at2759"/>
<proteinExistence type="predicted"/>
<evidence type="ECO:0000313" key="2">
    <source>
        <dbReference type="EMBL" id="EJK61213.1"/>
    </source>
</evidence>
<gene>
    <name evidence="2" type="ORF">THAOC_18340</name>
</gene>
<feature type="compositionally biased region" description="Basic and acidic residues" evidence="1">
    <location>
        <begin position="24"/>
        <end position="40"/>
    </location>
</feature>
<feature type="compositionally biased region" description="Low complexity" evidence="1">
    <location>
        <begin position="10"/>
        <end position="22"/>
    </location>
</feature>
<comment type="caution">
    <text evidence="2">The sequence shown here is derived from an EMBL/GenBank/DDBJ whole genome shotgun (WGS) entry which is preliminary data.</text>
</comment>
<dbReference type="OMA" id="QSERTWR"/>
<evidence type="ECO:0000313" key="3">
    <source>
        <dbReference type="Proteomes" id="UP000266841"/>
    </source>
</evidence>
<sequence length="395" mass="43919">MGDEKLAFMKAKTSTEEAAAASRLKREKEMEELRRMRAEAKQGTSASDAAAAAARSKREQEIEELRVLKADSNQEMRDKLAQAEMNLTTDLNAFRNNLKSAKDADRKGKLDAQGALHSYRDARMETDKALEDAELEEKKWTPPPENTHVPSTEIEPPQKIQEAPENMGVEKKKWAPPPKNTLLPPPEIEPPQKVPEAPKMRISNGDCAVQEVKPAPPPKNQPAAPAPDGTVAVLHSPEHSISAPTYTKVDIKFSFGLIVRSSHADGLKENLRDNETLRKCMAGTATILREQMPNPPDARKMQETETSSFMIKYPVSYYDPSLEPNVISIEEDKKDRKEPGKGNKRTLVKASFPVFMRNEPTDKKGQESSSKHLKETKSTVFKALRAAVSGGSFLR</sequence>
<feature type="compositionally biased region" description="Basic and acidic residues" evidence="1">
    <location>
        <begin position="331"/>
        <end position="341"/>
    </location>
</feature>
<feature type="compositionally biased region" description="Pro residues" evidence="1">
    <location>
        <begin position="175"/>
        <end position="193"/>
    </location>
</feature>
<feature type="compositionally biased region" description="Basic and acidic residues" evidence="1">
    <location>
        <begin position="118"/>
        <end position="140"/>
    </location>
</feature>
<feature type="compositionally biased region" description="Low complexity" evidence="1">
    <location>
        <begin position="45"/>
        <end position="54"/>
    </location>
</feature>
<reference evidence="2 3" key="1">
    <citation type="journal article" date="2012" name="Genome Biol.">
        <title>Genome and low-iron response of an oceanic diatom adapted to chronic iron limitation.</title>
        <authorList>
            <person name="Lommer M."/>
            <person name="Specht M."/>
            <person name="Roy A.S."/>
            <person name="Kraemer L."/>
            <person name="Andreson R."/>
            <person name="Gutowska M.A."/>
            <person name="Wolf J."/>
            <person name="Bergner S.V."/>
            <person name="Schilhabel M.B."/>
            <person name="Klostermeier U.C."/>
            <person name="Beiko R.G."/>
            <person name="Rosenstiel P."/>
            <person name="Hippler M."/>
            <person name="Laroche J."/>
        </authorList>
    </citation>
    <scope>NUCLEOTIDE SEQUENCE [LARGE SCALE GENOMIC DNA]</scope>
    <source>
        <strain evidence="2 3">CCMP1005</strain>
    </source>
</reference>
<feature type="region of interest" description="Disordered" evidence="1">
    <location>
        <begin position="331"/>
        <end position="376"/>
    </location>
</feature>
<dbReference type="EMBL" id="AGNL01020289">
    <property type="protein sequence ID" value="EJK61213.1"/>
    <property type="molecule type" value="Genomic_DNA"/>
</dbReference>
<dbReference type="eggNOG" id="ENOG502T89V">
    <property type="taxonomic scope" value="Eukaryota"/>
</dbReference>
<dbReference type="AlphaFoldDB" id="K0S5A1"/>